<dbReference type="InterPro" id="IPR023866">
    <property type="entry name" value="SbnB"/>
</dbReference>
<dbReference type="RefSeq" id="WP_136929105.1">
    <property type="nucleotide sequence ID" value="NZ_SSMQ01000010.1"/>
</dbReference>
<dbReference type="OrthoDB" id="5495968at2"/>
<dbReference type="SUPFAM" id="SSF51735">
    <property type="entry name" value="NAD(P)-binding Rossmann-fold domains"/>
    <property type="match status" value="1"/>
</dbReference>
<dbReference type="PANTHER" id="PTHR13812">
    <property type="entry name" value="KETIMINE REDUCTASE MU-CRYSTALLIN"/>
    <property type="match status" value="1"/>
</dbReference>
<dbReference type="PANTHER" id="PTHR13812:SF19">
    <property type="entry name" value="KETIMINE REDUCTASE MU-CRYSTALLIN"/>
    <property type="match status" value="1"/>
</dbReference>
<keyword evidence="2" id="KW-1185">Reference proteome</keyword>
<accession>A0A4U1JEE5</accession>
<dbReference type="GO" id="GO:0019290">
    <property type="term" value="P:siderophore biosynthetic process"/>
    <property type="evidence" value="ECO:0007669"/>
    <property type="project" value="InterPro"/>
</dbReference>
<evidence type="ECO:0000313" key="2">
    <source>
        <dbReference type="Proteomes" id="UP000309215"/>
    </source>
</evidence>
<proteinExistence type="predicted"/>
<dbReference type="InterPro" id="IPR023401">
    <property type="entry name" value="ODC_N"/>
</dbReference>
<dbReference type="GO" id="GO:0005737">
    <property type="term" value="C:cytoplasm"/>
    <property type="evidence" value="ECO:0007669"/>
    <property type="project" value="TreeGrafter"/>
</dbReference>
<evidence type="ECO:0000313" key="1">
    <source>
        <dbReference type="EMBL" id="TKD09432.1"/>
    </source>
</evidence>
<dbReference type="GO" id="GO:0016639">
    <property type="term" value="F:oxidoreductase activity, acting on the CH-NH2 group of donors, NAD or NADP as acceptor"/>
    <property type="evidence" value="ECO:0007669"/>
    <property type="project" value="InterPro"/>
</dbReference>
<dbReference type="AlphaFoldDB" id="A0A4U1JEE5"/>
<dbReference type="PIRSF" id="PIRSF001439">
    <property type="entry name" value="CryM"/>
    <property type="match status" value="1"/>
</dbReference>
<sequence>MLDDRFSFSVVTGAVVDRVLRRDLGATVPWVSDAYLAHAAGECTNPPSQFLRFPDRPEARIIALPADVQADVQTSGIKWIASYPGNLARGLPRASAVLVLNRRDTGYPFAVMEASLISAARTAASATIGAEQLGPPGRRAAAIGFLGCGLIARYILDVMFARGWQFGFVGAHDVRGEQADAFLRHAAVGHAGGTWRASTPEELIRRSDLVVFATTSSEPYITDPRIFAHRPLVLHISLRDLAPEIILGANNIVDDVEHCLKAGTSVHLTEQRTGQRSFIHGTIAQVLRGEIALDRDNPTIYSPFGMGMLDVVVGKHVYDEAQEAGELIEIADFFTAGRAGERRLV</sequence>
<dbReference type="InterPro" id="IPR036291">
    <property type="entry name" value="NAD(P)-bd_dom_sf"/>
</dbReference>
<dbReference type="NCBIfam" id="TIGR03944">
    <property type="entry name" value="dehyd_SbnB_fam"/>
    <property type="match status" value="1"/>
</dbReference>
<dbReference type="Pfam" id="PF02423">
    <property type="entry name" value="OCD_Mu_crystall"/>
    <property type="match status" value="1"/>
</dbReference>
<comment type="caution">
    <text evidence="1">The sequence shown here is derived from an EMBL/GenBank/DDBJ whole genome shotgun (WGS) entry which is preliminary data.</text>
</comment>
<reference evidence="1 2" key="1">
    <citation type="submission" date="2019-04" db="EMBL/GenBank/DDBJ databases">
        <authorList>
            <person name="Li Y."/>
            <person name="Wang J."/>
        </authorList>
    </citation>
    <scope>NUCLEOTIDE SEQUENCE [LARGE SCALE GENOMIC DNA]</scope>
    <source>
        <strain evidence="1 2">DSM 14668</strain>
    </source>
</reference>
<dbReference type="Proteomes" id="UP000309215">
    <property type="component" value="Unassembled WGS sequence"/>
</dbReference>
<dbReference type="InterPro" id="IPR003462">
    <property type="entry name" value="ODC_Mu_crystall"/>
</dbReference>
<dbReference type="Gene3D" id="3.30.1780.10">
    <property type="entry name" value="ornithine cyclodeaminase, domain 1"/>
    <property type="match status" value="1"/>
</dbReference>
<organism evidence="1 2">
    <name type="scientific">Polyangium fumosum</name>
    <dbReference type="NCBI Taxonomy" id="889272"/>
    <lineage>
        <taxon>Bacteria</taxon>
        <taxon>Pseudomonadati</taxon>
        <taxon>Myxococcota</taxon>
        <taxon>Polyangia</taxon>
        <taxon>Polyangiales</taxon>
        <taxon>Polyangiaceae</taxon>
        <taxon>Polyangium</taxon>
    </lineage>
</organism>
<gene>
    <name evidence="1" type="primary">sbnB</name>
    <name evidence="1" type="ORF">E8A74_11950</name>
</gene>
<protein>
    <submittedName>
        <fullName evidence="1">2,3-diaminopropionate biosynthesis protein SbnB</fullName>
    </submittedName>
</protein>
<name>A0A4U1JEE5_9BACT</name>
<dbReference type="Gene3D" id="3.40.50.720">
    <property type="entry name" value="NAD(P)-binding Rossmann-like Domain"/>
    <property type="match status" value="1"/>
</dbReference>
<dbReference type="EMBL" id="SSMQ01000010">
    <property type="protein sequence ID" value="TKD09432.1"/>
    <property type="molecule type" value="Genomic_DNA"/>
</dbReference>